<keyword evidence="3" id="KW-1185">Reference proteome</keyword>
<dbReference type="InterPro" id="IPR016187">
    <property type="entry name" value="CTDL_fold"/>
</dbReference>
<dbReference type="Gene3D" id="3.10.100.10">
    <property type="entry name" value="Mannose-Binding Protein A, subunit A"/>
    <property type="match status" value="1"/>
</dbReference>
<proteinExistence type="predicted"/>
<dbReference type="InterPro" id="IPR016186">
    <property type="entry name" value="C-type_lectin-like/link_sf"/>
</dbReference>
<comment type="caution">
    <text evidence="2">The sequence shown here is derived from an EMBL/GenBank/DDBJ whole genome shotgun (WGS) entry which is preliminary data.</text>
</comment>
<dbReference type="Proteomes" id="UP001347796">
    <property type="component" value="Unassembled WGS sequence"/>
</dbReference>
<gene>
    <name evidence="2" type="ORF">SNE40_004900</name>
</gene>
<evidence type="ECO:0000256" key="1">
    <source>
        <dbReference type="SAM" id="SignalP"/>
    </source>
</evidence>
<name>A0AAN8K3Y3_PATCE</name>
<sequence length="168" mass="19113">MALIYFIVALGCILYNLSSSGGNITKSLWFKHRFTEIVNLRYYSSLGQSSRIKCIGSCTKMFDCDQIYMEDKVCYCLAPGYIPLSDTTISGEVTLTPHNYIHQIYHDKSECVARNYTVFTGTDYCLKLITSPLPWIDTEQRCKQDGGHLVSVKTMDKLNHVKLVSRSK</sequence>
<feature type="chain" id="PRO_5042972002" description="C-type lectin domain-containing protein" evidence="1">
    <location>
        <begin position="20"/>
        <end position="168"/>
    </location>
</feature>
<evidence type="ECO:0008006" key="4">
    <source>
        <dbReference type="Google" id="ProtNLM"/>
    </source>
</evidence>
<accession>A0AAN8K3Y3</accession>
<keyword evidence="1" id="KW-0732">Signal</keyword>
<evidence type="ECO:0000313" key="3">
    <source>
        <dbReference type="Proteomes" id="UP001347796"/>
    </source>
</evidence>
<dbReference type="CDD" id="cd00037">
    <property type="entry name" value="CLECT"/>
    <property type="match status" value="1"/>
</dbReference>
<dbReference type="SUPFAM" id="SSF56436">
    <property type="entry name" value="C-type lectin-like"/>
    <property type="match status" value="1"/>
</dbReference>
<feature type="signal peptide" evidence="1">
    <location>
        <begin position="1"/>
        <end position="19"/>
    </location>
</feature>
<reference evidence="2 3" key="1">
    <citation type="submission" date="2024-01" db="EMBL/GenBank/DDBJ databases">
        <title>The genome of the rayed Mediterranean limpet Patella caerulea (Linnaeus, 1758).</title>
        <authorList>
            <person name="Anh-Thu Weber A."/>
            <person name="Halstead-Nussloch G."/>
        </authorList>
    </citation>
    <scope>NUCLEOTIDE SEQUENCE [LARGE SCALE GENOMIC DNA]</scope>
    <source>
        <strain evidence="2">AATW-2023a</strain>
        <tissue evidence="2">Whole specimen</tissue>
    </source>
</reference>
<evidence type="ECO:0000313" key="2">
    <source>
        <dbReference type="EMBL" id="KAK6188797.1"/>
    </source>
</evidence>
<protein>
    <recommendedName>
        <fullName evidence="4">C-type lectin domain-containing protein</fullName>
    </recommendedName>
</protein>
<organism evidence="2 3">
    <name type="scientific">Patella caerulea</name>
    <name type="common">Rayed Mediterranean limpet</name>
    <dbReference type="NCBI Taxonomy" id="87958"/>
    <lineage>
        <taxon>Eukaryota</taxon>
        <taxon>Metazoa</taxon>
        <taxon>Spiralia</taxon>
        <taxon>Lophotrochozoa</taxon>
        <taxon>Mollusca</taxon>
        <taxon>Gastropoda</taxon>
        <taxon>Patellogastropoda</taxon>
        <taxon>Patelloidea</taxon>
        <taxon>Patellidae</taxon>
        <taxon>Patella</taxon>
    </lineage>
</organism>
<dbReference type="EMBL" id="JAZGQO010000003">
    <property type="protein sequence ID" value="KAK6188797.1"/>
    <property type="molecule type" value="Genomic_DNA"/>
</dbReference>
<dbReference type="AlphaFoldDB" id="A0AAN8K3Y3"/>